<evidence type="ECO:0000259" key="4">
    <source>
        <dbReference type="PROSITE" id="PS01124"/>
    </source>
</evidence>
<keyword evidence="1" id="KW-0805">Transcription regulation</keyword>
<dbReference type="RefSeq" id="WP_184994131.1">
    <property type="nucleotide sequence ID" value="NZ_BOMK01000006.1"/>
</dbReference>
<dbReference type="SMART" id="SM00342">
    <property type="entry name" value="HTH_ARAC"/>
    <property type="match status" value="1"/>
</dbReference>
<dbReference type="SUPFAM" id="SSF46689">
    <property type="entry name" value="Homeodomain-like"/>
    <property type="match status" value="2"/>
</dbReference>
<dbReference type="GO" id="GO:0003700">
    <property type="term" value="F:DNA-binding transcription factor activity"/>
    <property type="evidence" value="ECO:0007669"/>
    <property type="project" value="InterPro"/>
</dbReference>
<dbReference type="SUPFAM" id="SSF51215">
    <property type="entry name" value="Regulatory protein AraC"/>
    <property type="match status" value="1"/>
</dbReference>
<dbReference type="InterPro" id="IPR018060">
    <property type="entry name" value="HTH_AraC"/>
</dbReference>
<dbReference type="InterPro" id="IPR037923">
    <property type="entry name" value="HTH-like"/>
</dbReference>
<dbReference type="Gene3D" id="1.10.10.60">
    <property type="entry name" value="Homeodomain-like"/>
    <property type="match status" value="2"/>
</dbReference>
<gene>
    <name evidence="5" type="ORF">BJ971_003337</name>
</gene>
<dbReference type="Gene3D" id="2.60.120.10">
    <property type="entry name" value="Jelly Rolls"/>
    <property type="match status" value="1"/>
</dbReference>
<keyword evidence="2" id="KW-0238">DNA-binding</keyword>
<keyword evidence="6" id="KW-1185">Reference proteome</keyword>
<accession>A0A7W7HXW9</accession>
<dbReference type="GO" id="GO:0043565">
    <property type="term" value="F:sequence-specific DNA binding"/>
    <property type="evidence" value="ECO:0007669"/>
    <property type="project" value="InterPro"/>
</dbReference>
<dbReference type="Proteomes" id="UP000578112">
    <property type="component" value="Unassembled WGS sequence"/>
</dbReference>
<dbReference type="EMBL" id="JACHNH010000001">
    <property type="protein sequence ID" value="MBB4762781.1"/>
    <property type="molecule type" value="Genomic_DNA"/>
</dbReference>
<evidence type="ECO:0000313" key="6">
    <source>
        <dbReference type="Proteomes" id="UP000578112"/>
    </source>
</evidence>
<organism evidence="5 6">
    <name type="scientific">Actinoplanes digitatis</name>
    <dbReference type="NCBI Taxonomy" id="1868"/>
    <lineage>
        <taxon>Bacteria</taxon>
        <taxon>Bacillati</taxon>
        <taxon>Actinomycetota</taxon>
        <taxon>Actinomycetes</taxon>
        <taxon>Micromonosporales</taxon>
        <taxon>Micromonosporaceae</taxon>
        <taxon>Actinoplanes</taxon>
    </lineage>
</organism>
<comment type="caution">
    <text evidence="5">The sequence shown here is derived from an EMBL/GenBank/DDBJ whole genome shotgun (WGS) entry which is preliminary data.</text>
</comment>
<dbReference type="InterPro" id="IPR014710">
    <property type="entry name" value="RmlC-like_jellyroll"/>
</dbReference>
<sequence>MADPPVENSHAMLYFSDGSLAYAGHYLHEGMHPVHTHSFVEVAVMTGGSGVHHSLAGRQHLEIGDVVLLRPGVWHGYEDCARLDLYNCCFSTELLQRELAWTRADPLLGYLLWTGPYSDQRRGILTARLGPAVLAEAVEHLDALDRLRFRPVSMHRGDIIGRLSLFLSCVARAVAGGVEAGAGQTHPAVVDAMRMMEARPAHHWTLTELAEALHLAPGYLVRLFKSATGLPPMAYLSRHRVEVAAARLLHTDDAISRIGESVGWPDQNYFARRFRAHYGLSASAYRTRFAHNSVRLRSWADAPKPRQGVVGTFTEPARMR</sequence>
<dbReference type="InterPro" id="IPR003313">
    <property type="entry name" value="AraC-bd"/>
</dbReference>
<reference evidence="5 6" key="1">
    <citation type="submission" date="2020-08" db="EMBL/GenBank/DDBJ databases">
        <title>Sequencing the genomes of 1000 actinobacteria strains.</title>
        <authorList>
            <person name="Klenk H.-P."/>
        </authorList>
    </citation>
    <scope>NUCLEOTIDE SEQUENCE [LARGE SCALE GENOMIC DNA]</scope>
    <source>
        <strain evidence="5 6">DSM 43149</strain>
    </source>
</reference>
<protein>
    <submittedName>
        <fullName evidence="5">AraC family L-rhamnose operon transcriptional activator RhaR</fullName>
    </submittedName>
</protein>
<evidence type="ECO:0000256" key="3">
    <source>
        <dbReference type="ARBA" id="ARBA00023163"/>
    </source>
</evidence>
<evidence type="ECO:0000313" key="5">
    <source>
        <dbReference type="EMBL" id="MBB4762781.1"/>
    </source>
</evidence>
<feature type="domain" description="HTH araC/xylS-type" evidence="4">
    <location>
        <begin position="190"/>
        <end position="288"/>
    </location>
</feature>
<dbReference type="InterPro" id="IPR009057">
    <property type="entry name" value="Homeodomain-like_sf"/>
</dbReference>
<dbReference type="InterPro" id="IPR050204">
    <property type="entry name" value="AraC_XylS_family_regulators"/>
</dbReference>
<dbReference type="Pfam" id="PF02311">
    <property type="entry name" value="AraC_binding"/>
    <property type="match status" value="1"/>
</dbReference>
<dbReference type="AlphaFoldDB" id="A0A7W7HXW9"/>
<dbReference type="PANTHER" id="PTHR46796">
    <property type="entry name" value="HTH-TYPE TRANSCRIPTIONAL ACTIVATOR RHAS-RELATED"/>
    <property type="match status" value="1"/>
</dbReference>
<evidence type="ECO:0000256" key="2">
    <source>
        <dbReference type="ARBA" id="ARBA00023125"/>
    </source>
</evidence>
<evidence type="ECO:0000256" key="1">
    <source>
        <dbReference type="ARBA" id="ARBA00023015"/>
    </source>
</evidence>
<name>A0A7W7HXW9_9ACTN</name>
<dbReference type="Pfam" id="PF12833">
    <property type="entry name" value="HTH_18"/>
    <property type="match status" value="1"/>
</dbReference>
<proteinExistence type="predicted"/>
<keyword evidence="3" id="KW-0804">Transcription</keyword>
<dbReference type="PROSITE" id="PS01124">
    <property type="entry name" value="HTH_ARAC_FAMILY_2"/>
    <property type="match status" value="1"/>
</dbReference>